<keyword evidence="2" id="KW-1185">Reference proteome</keyword>
<proteinExistence type="predicted"/>
<gene>
    <name evidence="1" type="ORF">JX265_003357</name>
</gene>
<reference evidence="1" key="1">
    <citation type="submission" date="2021-03" db="EMBL/GenBank/DDBJ databases">
        <title>Revisited historic fungal species revealed as producer of novel bioactive compounds through whole genome sequencing and comparative genomics.</title>
        <authorList>
            <person name="Vignolle G.A."/>
            <person name="Hochenegger N."/>
            <person name="Mach R.L."/>
            <person name="Mach-Aigner A.R."/>
            <person name="Javad Rahimi M."/>
            <person name="Salim K.A."/>
            <person name="Chan C.M."/>
            <person name="Lim L.B.L."/>
            <person name="Cai F."/>
            <person name="Druzhinina I.S."/>
            <person name="U'Ren J.M."/>
            <person name="Derntl C."/>
        </authorList>
    </citation>
    <scope>NUCLEOTIDE SEQUENCE</scope>
    <source>
        <strain evidence="1">TUCIM 5799</strain>
    </source>
</reference>
<protein>
    <submittedName>
        <fullName evidence="1">Uncharacterized protein</fullName>
    </submittedName>
</protein>
<name>A0A9P9WSC1_9PEZI</name>
<accession>A0A9P9WSC1</accession>
<organism evidence="1 2">
    <name type="scientific">Neoarthrinium moseri</name>
    <dbReference type="NCBI Taxonomy" id="1658444"/>
    <lineage>
        <taxon>Eukaryota</taxon>
        <taxon>Fungi</taxon>
        <taxon>Dikarya</taxon>
        <taxon>Ascomycota</taxon>
        <taxon>Pezizomycotina</taxon>
        <taxon>Sordariomycetes</taxon>
        <taxon>Xylariomycetidae</taxon>
        <taxon>Amphisphaeriales</taxon>
        <taxon>Apiosporaceae</taxon>
        <taxon>Neoarthrinium</taxon>
    </lineage>
</organism>
<evidence type="ECO:0000313" key="1">
    <source>
        <dbReference type="EMBL" id="KAI1877349.1"/>
    </source>
</evidence>
<evidence type="ECO:0000313" key="2">
    <source>
        <dbReference type="Proteomes" id="UP000829685"/>
    </source>
</evidence>
<sequence>MTIESDLPSRYEIRTLGPEHAEWAKAIVSHSNLFASPVWSQIYRQDATQRCYDLFRTADYLVDHQIDSGLSLGIFDKEYKFKQPASAATGGKLYWKLDDASAGGEELLEQMDFPLVSVALAYDSINALDLEKLTPMIAVLPPLLIAFKLLEERDEREPSSWKATGPAQVLFRNATATKVGEEGHGFMKLLARYMMRKSAAEGWRGIQIECAHDAVTHVWSKPPSPFKGEAVSRFKCDTYEHKDEEGRTTFPFQPATQELVKVYVHLTPS</sequence>
<dbReference type="AlphaFoldDB" id="A0A9P9WSC1"/>
<dbReference type="EMBL" id="JAFIMR010000006">
    <property type="protein sequence ID" value="KAI1877349.1"/>
    <property type="molecule type" value="Genomic_DNA"/>
</dbReference>
<comment type="caution">
    <text evidence="1">The sequence shown here is derived from an EMBL/GenBank/DDBJ whole genome shotgun (WGS) entry which is preliminary data.</text>
</comment>
<dbReference type="Proteomes" id="UP000829685">
    <property type="component" value="Unassembled WGS sequence"/>
</dbReference>